<evidence type="ECO:0000256" key="1">
    <source>
        <dbReference type="ARBA" id="ARBA00004324"/>
    </source>
</evidence>
<dbReference type="InterPro" id="IPR035309">
    <property type="entry name" value="PSME4"/>
</dbReference>
<evidence type="ECO:0000259" key="9">
    <source>
        <dbReference type="Pfam" id="PF11919"/>
    </source>
</evidence>
<gene>
    <name evidence="12" type="ORF">XAT740_LOCUS34264</name>
</gene>
<evidence type="ECO:0000256" key="3">
    <source>
        <dbReference type="ARBA" id="ARBA00005739"/>
    </source>
</evidence>
<evidence type="ECO:0000313" key="12">
    <source>
        <dbReference type="EMBL" id="CAF1403232.1"/>
    </source>
</evidence>
<keyword evidence="7" id="KW-0234">DNA repair</keyword>
<proteinExistence type="inferred from homology"/>
<evidence type="ECO:0000313" key="13">
    <source>
        <dbReference type="Proteomes" id="UP000663828"/>
    </source>
</evidence>
<keyword evidence="4" id="KW-0963">Cytoplasm</keyword>
<evidence type="ECO:0000259" key="10">
    <source>
        <dbReference type="Pfam" id="PF16507"/>
    </source>
</evidence>
<evidence type="ECO:0000256" key="2">
    <source>
        <dbReference type="ARBA" id="ARBA00004496"/>
    </source>
</evidence>
<sequence length="1826" mass="213907">MNNNSSNLERCADADKDNLQKPDIYLRHLPCPESITQQAFTFFEKIRENLSRTIQVGEYHPGFILWSKKLKEFISLYGFSFTRDDHIKLIKLYLSIISSTDISYSVAQICFDSLIELLQKIELLTRDDLTIDWRIFYRWVKRIKNHQHKTFVMVPSLKEFETAILYCTQSCSPYFSSTATQELLDEFRPHLCPFDRIAICDTMQIFDYFLPMNLPPHLHDQGFKLWLPEFFNIWENINNETIWEAYLVNLFSRLAWYNIGYIDWTPWLNQIFTHFLRGFSLPIGKTQKTTKKFIYSMGDVAQWIVAMIGNGSSCLDHLQDLLTAVRSFYYPSNTGYFQKQLVDFLFELTQQFVNRVHLERQTTSIWFFAPHESSRLTEQDITDFVNCIKEYVFISIFNKDHSEKAAEICQDLSILRPELIVPTIVDKLFISIDDIDEAHRFTSLMYCVTRISRQLVRQSPSYSQGQTYVVPLLLSVLTGIDVNDIEKTSVTIDFIDAILMLITCVDCSSATEVRTDLTEVEKEVCLSTAMFEEFITRFLNETFEVIDSLSTDYTDASIINEHSTEYDTFQRKLISIVTSIAQQCSTSIFQIVRQKIINFVTGSIFSSKVRSLAIGLVRAIVKCHPEDTLKYLLPQTCQTIEKIFHKAERNLLHDHKGDQELTWYICLFAELLQARGDVLLEYKEMIQNCFHSCVRILHIDSYETVALAIKYLLQSLINVYPIDSSLIIENLDGSFADFLPIRAWGQSVDFDRLQVRYHIPTTDEVNFACEFVNDFLYAELSLLSDMKSKLAKEERRRSLTIIHSIAVGCFRIVPRIESKTIEYLSQSMVSFDSPSQSRYSIYYRDVKPSTYEIRQQDLDSSSILLDFHENLRMRLLLDIGKLLDKLIEIQSHDVLSIRLALSICVLSSEYYGIFAREVDQMREDIRSITSLVQSPILGKRDYPRFLSIKQLQLQIEAFELHNFRLLTETDQQIGFKLFDLSISRHSEIRSKAQEELFHFINHYNLSWIKFLDRIVEQLSTSNKTNHHQVKGCLYILLGNDTFFLPTKHSWSMMSKIWPLMVKINHTNRLSIQNLIERIRQNVEKDFEPLELSLDIGHDAQCAAVDLWHELENDELERSQQIRERQRESNLQSYHHLIDTLHSLLRDETLTWGQEKIAMSFLHLLLRKDVPLSASCVKTCVDFLIHDNAELREYAFKIMTTFCRIQKPPRIFIEKSIEEIFRDAGQSLAVPDKDQCQPGAREDNLWITFNDYELPKTQDEWEQTCFLDDVFYGYYQWPKTIKYAMNKRERYTINNMPKEVSIIFNRFMDKNFVKQMLKVNVNNENTTRFDRSRFEMFKALFRNFGLAFVDNFLEELTALMRKRAQIRQEHRLVAEIIAGMIRGSKYWTLEMLDTFWQKLTPFLNEVIANLNPDLFIYWGSCLQFSMEDQDPRRMFHAIEFTLSLIDNQTWVNTFNEASRWYLVQSLAVFQWRIPSIWCTIYESAKELIDHPSKLIRQLVTVTLPLTLKFDLTLFEGKSTYHPTFKQLIEDIRERLDRAIAICESKSRINHAAEIDILDNEVSQALSLIQSVIAIQGQLFALCHQPIRDTTLQMFSYFCDTGSIMVNDDGFRNHLAGIRTYIGMAYLHTDLLEALIEQVEHVCTKSKWQARLAAMEFIQYFVFCNLFNIRPYLRRLHKLVVACLFDDRLEVRLTASMTLSVFYQCSYTPVTDADLKHFRLMSKTPYRSIINGEKVVSTKDIVKRHGGILGLCAIIQANPYDIPAYVPDTLMILCEHSHDPHLIQRSIKQCLSEFRRTHHDSWHEHRMKFTGDQLGILADVLISHNYYV</sequence>
<dbReference type="GO" id="GO:0005829">
    <property type="term" value="C:cytosol"/>
    <property type="evidence" value="ECO:0007669"/>
    <property type="project" value="TreeGrafter"/>
</dbReference>
<dbReference type="EMBL" id="CAJNOR010003334">
    <property type="protein sequence ID" value="CAF1403232.1"/>
    <property type="molecule type" value="Genomic_DNA"/>
</dbReference>
<dbReference type="Proteomes" id="UP000663828">
    <property type="component" value="Unassembled WGS sequence"/>
</dbReference>
<dbReference type="Pfam" id="PF23096">
    <property type="entry name" value="HEAT_PSME4"/>
    <property type="match status" value="1"/>
</dbReference>
<evidence type="ECO:0000259" key="11">
    <source>
        <dbReference type="Pfam" id="PF23096"/>
    </source>
</evidence>
<dbReference type="InterPro" id="IPR011989">
    <property type="entry name" value="ARM-like"/>
</dbReference>
<feature type="domain" description="Proteasome activator complex subunit 4-like HEAT repeat-like" evidence="11">
    <location>
        <begin position="1176"/>
        <end position="1464"/>
    </location>
</feature>
<evidence type="ECO:0008006" key="14">
    <source>
        <dbReference type="Google" id="ProtNLM"/>
    </source>
</evidence>
<dbReference type="InterPro" id="IPR016024">
    <property type="entry name" value="ARM-type_fold"/>
</dbReference>
<dbReference type="GO" id="GO:0006281">
    <property type="term" value="P:DNA repair"/>
    <property type="evidence" value="ECO:0007669"/>
    <property type="project" value="UniProtKB-KW"/>
</dbReference>
<evidence type="ECO:0000256" key="6">
    <source>
        <dbReference type="ARBA" id="ARBA00022763"/>
    </source>
</evidence>
<dbReference type="Pfam" id="PF11919">
    <property type="entry name" value="PSME4_C"/>
    <property type="match status" value="1"/>
</dbReference>
<dbReference type="Gene3D" id="1.25.10.10">
    <property type="entry name" value="Leucine-rich Repeat Variant"/>
    <property type="match status" value="1"/>
</dbReference>
<protein>
    <recommendedName>
        <fullName evidence="14">Proteasome activator complex subunit 4</fullName>
    </recommendedName>
</protein>
<reference evidence="12" key="1">
    <citation type="submission" date="2021-02" db="EMBL/GenBank/DDBJ databases">
        <authorList>
            <person name="Nowell W R."/>
        </authorList>
    </citation>
    <scope>NUCLEOTIDE SEQUENCE</scope>
</reference>
<keyword evidence="8" id="KW-0539">Nucleus</keyword>
<dbReference type="GO" id="GO:0010499">
    <property type="term" value="P:proteasomal ubiquitin-independent protein catabolic process"/>
    <property type="evidence" value="ECO:0007669"/>
    <property type="project" value="TreeGrafter"/>
</dbReference>
<evidence type="ECO:0000256" key="5">
    <source>
        <dbReference type="ARBA" id="ARBA00022737"/>
    </source>
</evidence>
<organism evidence="12 13">
    <name type="scientific">Adineta ricciae</name>
    <name type="common">Rotifer</name>
    <dbReference type="NCBI Taxonomy" id="249248"/>
    <lineage>
        <taxon>Eukaryota</taxon>
        <taxon>Metazoa</taxon>
        <taxon>Spiralia</taxon>
        <taxon>Gnathifera</taxon>
        <taxon>Rotifera</taxon>
        <taxon>Eurotatoria</taxon>
        <taxon>Bdelloidea</taxon>
        <taxon>Adinetida</taxon>
        <taxon>Adinetidae</taxon>
        <taxon>Adineta</taxon>
    </lineage>
</organism>
<comment type="caution">
    <text evidence="12">The sequence shown here is derived from an EMBL/GenBank/DDBJ whole genome shotgun (WGS) entry which is preliminary data.</text>
</comment>
<keyword evidence="6" id="KW-0227">DNA damage</keyword>
<keyword evidence="13" id="KW-1185">Reference proteome</keyword>
<feature type="domain" description="Proteasome activator Blm10 middle HEAT repeats region" evidence="10">
    <location>
        <begin position="318"/>
        <end position="790"/>
    </location>
</feature>
<dbReference type="InterPro" id="IPR021843">
    <property type="entry name" value="PSME4_C"/>
</dbReference>
<dbReference type="GO" id="GO:0016607">
    <property type="term" value="C:nuclear speck"/>
    <property type="evidence" value="ECO:0007669"/>
    <property type="project" value="UniProtKB-SubCell"/>
</dbReference>
<dbReference type="Pfam" id="PF16507">
    <property type="entry name" value="HEAT_PSME4_mid"/>
    <property type="match status" value="1"/>
</dbReference>
<feature type="domain" description="Proteasome activator complex subunit 4 C-terminal" evidence="9">
    <location>
        <begin position="1740"/>
        <end position="1826"/>
    </location>
</feature>
<comment type="similarity">
    <text evidence="3">Belongs to the BLM10 family.</text>
</comment>
<dbReference type="PANTHER" id="PTHR32170">
    <property type="entry name" value="PROTEASOME ACTIVATOR COMPLEX SUBUNIT 4"/>
    <property type="match status" value="1"/>
</dbReference>
<dbReference type="InterPro" id="IPR032430">
    <property type="entry name" value="Blm10_mid"/>
</dbReference>
<dbReference type="InterPro" id="IPR055455">
    <property type="entry name" value="HEAT_PSME4"/>
</dbReference>
<accession>A0A815L046</accession>
<name>A0A815L046_ADIRI</name>
<keyword evidence="5" id="KW-0677">Repeat</keyword>
<dbReference type="PANTHER" id="PTHR32170:SF3">
    <property type="entry name" value="PROTEASOME ACTIVATOR COMPLEX SUBUNIT 4"/>
    <property type="match status" value="1"/>
</dbReference>
<dbReference type="SUPFAM" id="SSF48371">
    <property type="entry name" value="ARM repeat"/>
    <property type="match status" value="2"/>
</dbReference>
<comment type="subcellular location">
    <subcellularLocation>
        <location evidence="2">Cytoplasm</location>
    </subcellularLocation>
    <subcellularLocation>
        <location evidence="1">Nucleus speckle</location>
    </subcellularLocation>
</comment>
<evidence type="ECO:0000256" key="7">
    <source>
        <dbReference type="ARBA" id="ARBA00023204"/>
    </source>
</evidence>
<evidence type="ECO:0000256" key="4">
    <source>
        <dbReference type="ARBA" id="ARBA00022490"/>
    </source>
</evidence>
<dbReference type="GO" id="GO:0070628">
    <property type="term" value="F:proteasome binding"/>
    <property type="evidence" value="ECO:0007669"/>
    <property type="project" value="InterPro"/>
</dbReference>
<dbReference type="GO" id="GO:0016504">
    <property type="term" value="F:peptidase activator activity"/>
    <property type="evidence" value="ECO:0007669"/>
    <property type="project" value="InterPro"/>
</dbReference>
<evidence type="ECO:0000256" key="8">
    <source>
        <dbReference type="ARBA" id="ARBA00023242"/>
    </source>
</evidence>